<evidence type="ECO:0000256" key="1">
    <source>
        <dbReference type="SAM" id="Phobius"/>
    </source>
</evidence>
<feature type="transmembrane region" description="Helical" evidence="1">
    <location>
        <begin position="6"/>
        <end position="23"/>
    </location>
</feature>
<comment type="caution">
    <text evidence="2">The sequence shown here is derived from an EMBL/GenBank/DDBJ whole genome shotgun (WGS) entry which is preliminary data.</text>
</comment>
<evidence type="ECO:0000313" key="3">
    <source>
        <dbReference type="Proteomes" id="UP001580346"/>
    </source>
</evidence>
<protein>
    <submittedName>
        <fullName evidence="2">Pilus assembly protein CpaF</fullName>
    </submittedName>
</protein>
<dbReference type="InterPro" id="IPR027417">
    <property type="entry name" value="P-loop_NTPase"/>
</dbReference>
<evidence type="ECO:0000313" key="2">
    <source>
        <dbReference type="EMBL" id="MFB5268092.1"/>
    </source>
</evidence>
<dbReference type="SUPFAM" id="SSF52540">
    <property type="entry name" value="P-loop containing nucleoside triphosphate hydrolases"/>
    <property type="match status" value="1"/>
</dbReference>
<keyword evidence="1" id="KW-0472">Membrane</keyword>
<sequence length="623" mass="72260">MLVIWNGIGIGILLTALLSYLIYKLRHPQAIRKEKKTPEDMERYSIKQMTQYIKDKFNEMTGANLYDLALDLEDFNRQKHMRTELKAALKGCNSGDLYDKIYVKDLIYDLLIRDYGMNERNADYVLPFEEPDKLAAKDKFDILIQLYKKKHHYKALPRMIEEYRLDELKSVIEEGQTESYIITEEEISRIYREKCTGLLSFEDKMQVIVQRIYQGFKGFGVIDEIRYMEIDGVSGGVSGIPASMQDIEDEEQLLQAMKASKGHDNTHSVWIMYRGKTMHLSFLSFGSELELKRICQTIYKWNNPGQLTEQNGFIVNDMKDNSRIVVMRPPFAESWVFFNRKFNLTYTDLEHFLNPRDRGYTFGNTELPIRLIPFLMKGARVTTVTGDQGTGKSTLMMAMTRYIAGYLTLRVQEMAFELHLRNLFPQRNIVSVRETADITGQKGMDIQKKTDGAVNIIGEAATAEQVAWFLQAGTVASLFTILSHHAKTFRDLVFSLRNSTLQTGLFRNESIAEQQVVSVLDFDIHLFKDAEGRRYIERITECVPLLEQDIYPEDPGRAAIEFYRRMTDRKTFEGRDIVVFQDGAYIAKHPISERQQTEMIRHMNARDRAEFTELLAAYWKVPA</sequence>
<gene>
    <name evidence="2" type="ORF">ACE41H_15095</name>
</gene>
<keyword evidence="1" id="KW-0812">Transmembrane</keyword>
<organism evidence="2 3">
    <name type="scientific">Paenibacillus enshidis</name>
    <dbReference type="NCBI Taxonomy" id="1458439"/>
    <lineage>
        <taxon>Bacteria</taxon>
        <taxon>Bacillati</taxon>
        <taxon>Bacillota</taxon>
        <taxon>Bacilli</taxon>
        <taxon>Bacillales</taxon>
        <taxon>Paenibacillaceae</taxon>
        <taxon>Paenibacillus</taxon>
    </lineage>
</organism>
<dbReference type="Proteomes" id="UP001580346">
    <property type="component" value="Unassembled WGS sequence"/>
</dbReference>
<accession>A0ABV5AVQ0</accession>
<name>A0ABV5AVQ0_9BACL</name>
<reference evidence="2 3" key="1">
    <citation type="submission" date="2024-09" db="EMBL/GenBank/DDBJ databases">
        <title>Paenibacillus zeirhizospherea sp. nov., isolated from surface of the maize (Zea mays) roots in a horticulture field, Hungary.</title>
        <authorList>
            <person name="Marton D."/>
            <person name="Farkas M."/>
            <person name="Bedics A."/>
            <person name="Toth E."/>
            <person name="Tancsics A."/>
            <person name="Boka K."/>
            <person name="Maroti G."/>
            <person name="Kriszt B."/>
            <person name="Cserhati M."/>
        </authorList>
    </citation>
    <scope>NUCLEOTIDE SEQUENCE [LARGE SCALE GENOMIC DNA]</scope>
    <source>
        <strain evidence="2 3">KCTC 33519</strain>
    </source>
</reference>
<dbReference type="RefSeq" id="WP_375356198.1">
    <property type="nucleotide sequence ID" value="NZ_JBHHMI010000012.1"/>
</dbReference>
<dbReference type="EMBL" id="JBHHMI010000012">
    <property type="protein sequence ID" value="MFB5268092.1"/>
    <property type="molecule type" value="Genomic_DNA"/>
</dbReference>
<keyword evidence="1" id="KW-1133">Transmembrane helix</keyword>
<proteinExistence type="predicted"/>
<keyword evidence="3" id="KW-1185">Reference proteome</keyword>
<dbReference type="Gene3D" id="3.40.50.300">
    <property type="entry name" value="P-loop containing nucleotide triphosphate hydrolases"/>
    <property type="match status" value="1"/>
</dbReference>